<dbReference type="Pfam" id="PF00804">
    <property type="entry name" value="Syntaxin"/>
    <property type="match status" value="1"/>
</dbReference>
<proteinExistence type="inferred from homology"/>
<evidence type="ECO:0000256" key="4">
    <source>
        <dbReference type="ARBA" id="ARBA00022692"/>
    </source>
</evidence>
<reference evidence="11" key="1">
    <citation type="submission" date="2014-05" db="EMBL/GenBank/DDBJ databases">
        <title>The transcriptome of the halophilic microalga Tetraselmis sp. GSL018 isolated from the Great Salt Lake, Utah.</title>
        <authorList>
            <person name="Jinkerson R.E."/>
            <person name="D'Adamo S."/>
            <person name="Posewitz M.C."/>
        </authorList>
    </citation>
    <scope>NUCLEOTIDE SEQUENCE</scope>
    <source>
        <strain evidence="11">GSL018</strain>
    </source>
</reference>
<dbReference type="GO" id="GO:0012505">
    <property type="term" value="C:endomembrane system"/>
    <property type="evidence" value="ECO:0007669"/>
    <property type="project" value="TreeGrafter"/>
</dbReference>
<dbReference type="Gene3D" id="1.20.58.70">
    <property type="match status" value="1"/>
</dbReference>
<evidence type="ECO:0000256" key="1">
    <source>
        <dbReference type="ARBA" id="ARBA00004211"/>
    </source>
</evidence>
<dbReference type="InterPro" id="IPR045242">
    <property type="entry name" value="Syntaxin"/>
</dbReference>
<protein>
    <submittedName>
        <fullName evidence="11">Syntaxin 1B/2/3</fullName>
    </submittedName>
</protein>
<dbReference type="InterPro" id="IPR006011">
    <property type="entry name" value="Syntaxin_N"/>
</dbReference>
<feature type="domain" description="T-SNARE coiled-coil homology" evidence="10">
    <location>
        <begin position="233"/>
        <end position="295"/>
    </location>
</feature>
<comment type="subcellular location">
    <subcellularLocation>
        <location evidence="1">Membrane</location>
        <topology evidence="1">Single-pass type IV membrane protein</topology>
    </subcellularLocation>
</comment>
<dbReference type="Gene3D" id="1.20.5.110">
    <property type="match status" value="1"/>
</dbReference>
<dbReference type="GO" id="GO:0005886">
    <property type="term" value="C:plasma membrane"/>
    <property type="evidence" value="ECO:0007669"/>
    <property type="project" value="TreeGrafter"/>
</dbReference>
<evidence type="ECO:0000256" key="5">
    <source>
        <dbReference type="ARBA" id="ARBA00022927"/>
    </source>
</evidence>
<dbReference type="GO" id="GO:0006886">
    <property type="term" value="P:intracellular protein transport"/>
    <property type="evidence" value="ECO:0007669"/>
    <property type="project" value="InterPro"/>
</dbReference>
<sequence length="333" mass="37157">MRDLLGAVKVNCWGLQACVKSGAEPAEDGIGRFKKATESVDLEAQDLRSGDPDAGSQSEDKAMADFLKEVSSVKAALAEISQNKKRLQDLHEKTKTISRSNVVQKIQEDMQSCISDVSRSAQIAKKKVELLDEMRDKAQHHPGNEPGSANDRMRQSLTNGLKKKLTDIMGDFQQLRGKIHDEYREVVERRVTYVTGNKPSEEELDRMIESGEGETVFKKAILEAGRGSIMDTLAEIKERHNAVKELERSLLELHQLFLDMAVLVEQQGEMLDNIEAQVSKSKDHVEKGTKMLENARELQKSTRKYMCWAMICLLVLAVIIFVVAGGATGLFTP</sequence>
<dbReference type="SMART" id="SM00503">
    <property type="entry name" value="SynN"/>
    <property type="match status" value="1"/>
</dbReference>
<dbReference type="GO" id="GO:0005484">
    <property type="term" value="F:SNAP receptor activity"/>
    <property type="evidence" value="ECO:0007669"/>
    <property type="project" value="InterPro"/>
</dbReference>
<dbReference type="InterPro" id="IPR010989">
    <property type="entry name" value="SNARE"/>
</dbReference>
<dbReference type="CDD" id="cd15848">
    <property type="entry name" value="SNARE_syntaxin1-like"/>
    <property type="match status" value="1"/>
</dbReference>
<keyword evidence="7 9" id="KW-0472">Membrane</keyword>
<evidence type="ECO:0000256" key="9">
    <source>
        <dbReference type="SAM" id="Phobius"/>
    </source>
</evidence>
<dbReference type="InterPro" id="IPR000727">
    <property type="entry name" value="T_SNARE_dom"/>
</dbReference>
<dbReference type="PROSITE" id="PS50192">
    <property type="entry name" value="T_SNARE"/>
    <property type="match status" value="1"/>
</dbReference>
<dbReference type="PANTHER" id="PTHR19957">
    <property type="entry name" value="SYNTAXIN"/>
    <property type="match status" value="1"/>
</dbReference>
<dbReference type="CDD" id="cd00179">
    <property type="entry name" value="SynN"/>
    <property type="match status" value="1"/>
</dbReference>
<dbReference type="GO" id="GO:0006906">
    <property type="term" value="P:vesicle fusion"/>
    <property type="evidence" value="ECO:0007669"/>
    <property type="project" value="TreeGrafter"/>
</dbReference>
<dbReference type="Pfam" id="PF05739">
    <property type="entry name" value="SNARE"/>
    <property type="match status" value="1"/>
</dbReference>
<evidence type="ECO:0000256" key="2">
    <source>
        <dbReference type="ARBA" id="ARBA00009063"/>
    </source>
</evidence>
<evidence type="ECO:0000313" key="11">
    <source>
        <dbReference type="EMBL" id="JAC65782.1"/>
    </source>
</evidence>
<dbReference type="FunFam" id="1.20.5.110:FF:000008">
    <property type="entry name" value="Syntaxin 132"/>
    <property type="match status" value="1"/>
</dbReference>
<dbReference type="GO" id="GO:0031201">
    <property type="term" value="C:SNARE complex"/>
    <property type="evidence" value="ECO:0007669"/>
    <property type="project" value="TreeGrafter"/>
</dbReference>
<dbReference type="PROSITE" id="PS00914">
    <property type="entry name" value="SYNTAXIN"/>
    <property type="match status" value="1"/>
</dbReference>
<evidence type="ECO:0000256" key="3">
    <source>
        <dbReference type="ARBA" id="ARBA00022448"/>
    </source>
</evidence>
<feature type="transmembrane region" description="Helical" evidence="9">
    <location>
        <begin position="305"/>
        <end position="331"/>
    </location>
</feature>
<evidence type="ECO:0000256" key="8">
    <source>
        <dbReference type="RuleBase" id="RU003858"/>
    </source>
</evidence>
<evidence type="ECO:0000256" key="6">
    <source>
        <dbReference type="ARBA" id="ARBA00022989"/>
    </source>
</evidence>
<dbReference type="SMART" id="SM00397">
    <property type="entry name" value="t_SNARE"/>
    <property type="match status" value="1"/>
</dbReference>
<name>A0A061QYN2_9CHLO</name>
<dbReference type="EMBL" id="GBEZ01020927">
    <property type="protein sequence ID" value="JAC65782.1"/>
    <property type="molecule type" value="Transcribed_RNA"/>
</dbReference>
<dbReference type="SUPFAM" id="SSF47661">
    <property type="entry name" value="t-snare proteins"/>
    <property type="match status" value="1"/>
</dbReference>
<keyword evidence="4 9" id="KW-0812">Transmembrane</keyword>
<dbReference type="PANTHER" id="PTHR19957:SF307">
    <property type="entry name" value="PROTEIN SSO1-RELATED"/>
    <property type="match status" value="1"/>
</dbReference>
<keyword evidence="6 9" id="KW-1133">Transmembrane helix</keyword>
<accession>A0A061QYN2</accession>
<dbReference type="InterPro" id="IPR006012">
    <property type="entry name" value="Syntaxin/epimorphin_CS"/>
</dbReference>
<dbReference type="GO" id="GO:0000149">
    <property type="term" value="F:SNARE binding"/>
    <property type="evidence" value="ECO:0007669"/>
    <property type="project" value="TreeGrafter"/>
</dbReference>
<dbReference type="GO" id="GO:0006887">
    <property type="term" value="P:exocytosis"/>
    <property type="evidence" value="ECO:0007669"/>
    <property type="project" value="TreeGrafter"/>
</dbReference>
<keyword evidence="3" id="KW-0813">Transport</keyword>
<comment type="similarity">
    <text evidence="2 8">Belongs to the syntaxin family.</text>
</comment>
<evidence type="ECO:0000259" key="10">
    <source>
        <dbReference type="PROSITE" id="PS50192"/>
    </source>
</evidence>
<organism evidence="11">
    <name type="scientific">Tetraselmis sp. GSL018</name>
    <dbReference type="NCBI Taxonomy" id="582737"/>
    <lineage>
        <taxon>Eukaryota</taxon>
        <taxon>Viridiplantae</taxon>
        <taxon>Chlorophyta</taxon>
        <taxon>core chlorophytes</taxon>
        <taxon>Chlorodendrophyceae</taxon>
        <taxon>Chlorodendrales</taxon>
        <taxon>Chlorodendraceae</taxon>
        <taxon>Tetraselmis</taxon>
    </lineage>
</organism>
<evidence type="ECO:0000256" key="7">
    <source>
        <dbReference type="ARBA" id="ARBA00023136"/>
    </source>
</evidence>
<gene>
    <name evidence="11" type="primary">STX1B_2_3</name>
    <name evidence="11" type="ORF">TSPGSL018_15268</name>
</gene>
<dbReference type="AlphaFoldDB" id="A0A061QYN2"/>
<dbReference type="GO" id="GO:0048278">
    <property type="term" value="P:vesicle docking"/>
    <property type="evidence" value="ECO:0007669"/>
    <property type="project" value="TreeGrafter"/>
</dbReference>
<keyword evidence="5" id="KW-0653">Protein transport</keyword>